<gene>
    <name evidence="2" type="ORF">LCGC14_0068290</name>
</gene>
<evidence type="ECO:0000313" key="2">
    <source>
        <dbReference type="EMBL" id="KKO06409.1"/>
    </source>
</evidence>
<reference evidence="2" key="1">
    <citation type="journal article" date="2015" name="Nature">
        <title>Complex archaea that bridge the gap between prokaryotes and eukaryotes.</title>
        <authorList>
            <person name="Spang A."/>
            <person name="Saw J.H."/>
            <person name="Jorgensen S.L."/>
            <person name="Zaremba-Niedzwiedzka K."/>
            <person name="Martijn J."/>
            <person name="Lind A.E."/>
            <person name="van Eijk R."/>
            <person name="Schleper C."/>
            <person name="Guy L."/>
            <person name="Ettema T.J."/>
        </authorList>
    </citation>
    <scope>NUCLEOTIDE SEQUENCE</scope>
</reference>
<name>A0A0F9YP04_9ZZZZ</name>
<feature type="domain" description="Knr4/Smi1-like" evidence="1">
    <location>
        <begin position="252"/>
        <end position="386"/>
    </location>
</feature>
<dbReference type="Pfam" id="PF09346">
    <property type="entry name" value="SMI1_KNR4"/>
    <property type="match status" value="1"/>
</dbReference>
<dbReference type="Gene3D" id="3.40.1580.10">
    <property type="entry name" value="SMI1/KNR4-like"/>
    <property type="match status" value="1"/>
</dbReference>
<sequence>MKHWSSILLILAIINCTNKMDIKSIPYNNQLKKIALTEITFNTITLDQIPEPFYKDYSHHKSATANSHKSYDTMGFRDILLKQLSTNLEDTVLRLMVITPSEQELPYDAFAFLSNKNIVAFRLPSNANFKMWMDIIFERQYEQLEEYKTNGQFEKQPELNPNPKFMLTLGKGEFSQKWVNSGMLVDERPFENTGAYLYKKAPKQYNEAKIAKEKQNYLKKYIDTSGAKLNLVELQELFNTFITTKNLSINPPENKEQIYKEFESLANYKFPDELKALLSKSNGIESKSFLTAEQILAEWKNWKVIYDEPNWMLIDLTGNNQPDGRKTIGIYTNPYWVPFISFGDGNFIGIDYAPGSKGTSGQIIAFGADENKIRFIAENMTDFLQQWIEGRGVLNNGF</sequence>
<proteinExistence type="predicted"/>
<protein>
    <recommendedName>
        <fullName evidence="1">Knr4/Smi1-like domain-containing protein</fullName>
    </recommendedName>
</protein>
<dbReference type="SMART" id="SM00860">
    <property type="entry name" value="SMI1_KNR4"/>
    <property type="match status" value="1"/>
</dbReference>
<dbReference type="InterPro" id="IPR018958">
    <property type="entry name" value="Knr4/Smi1-like_dom"/>
</dbReference>
<dbReference type="AlphaFoldDB" id="A0A0F9YP04"/>
<dbReference type="PANTHER" id="PTHR47432">
    <property type="entry name" value="CELL WALL ASSEMBLY REGULATOR SMI1"/>
    <property type="match status" value="1"/>
</dbReference>
<comment type="caution">
    <text evidence="2">The sequence shown here is derived from an EMBL/GenBank/DDBJ whole genome shotgun (WGS) entry which is preliminary data.</text>
</comment>
<dbReference type="InterPro" id="IPR037883">
    <property type="entry name" value="Knr4/Smi1-like_sf"/>
</dbReference>
<organism evidence="2">
    <name type="scientific">marine sediment metagenome</name>
    <dbReference type="NCBI Taxonomy" id="412755"/>
    <lineage>
        <taxon>unclassified sequences</taxon>
        <taxon>metagenomes</taxon>
        <taxon>ecological metagenomes</taxon>
    </lineage>
</organism>
<accession>A0A0F9YP04</accession>
<dbReference type="InterPro" id="IPR051873">
    <property type="entry name" value="KNR4/SMI1_regulator"/>
</dbReference>
<dbReference type="PANTHER" id="PTHR47432:SF1">
    <property type="entry name" value="CELL WALL ASSEMBLY REGULATOR SMI1"/>
    <property type="match status" value="1"/>
</dbReference>
<evidence type="ECO:0000259" key="1">
    <source>
        <dbReference type="SMART" id="SM00860"/>
    </source>
</evidence>
<dbReference type="EMBL" id="LAZR01000016">
    <property type="protein sequence ID" value="KKO06409.1"/>
    <property type="molecule type" value="Genomic_DNA"/>
</dbReference>
<dbReference type="SUPFAM" id="SSF160631">
    <property type="entry name" value="SMI1/KNR4-like"/>
    <property type="match status" value="1"/>
</dbReference>